<organism evidence="2 3">
    <name type="scientific">Fusarium albosuccineum</name>
    <dbReference type="NCBI Taxonomy" id="1237068"/>
    <lineage>
        <taxon>Eukaryota</taxon>
        <taxon>Fungi</taxon>
        <taxon>Dikarya</taxon>
        <taxon>Ascomycota</taxon>
        <taxon>Pezizomycotina</taxon>
        <taxon>Sordariomycetes</taxon>
        <taxon>Hypocreomycetidae</taxon>
        <taxon>Hypocreales</taxon>
        <taxon>Nectriaceae</taxon>
        <taxon>Fusarium</taxon>
        <taxon>Fusarium decemcellulare species complex</taxon>
    </lineage>
</organism>
<gene>
    <name evidence="2" type="ORF">FALBO_10570</name>
</gene>
<dbReference type="OrthoDB" id="3597252at2759"/>
<feature type="compositionally biased region" description="Low complexity" evidence="1">
    <location>
        <begin position="59"/>
        <end position="68"/>
    </location>
</feature>
<feature type="compositionally biased region" description="Polar residues" evidence="1">
    <location>
        <begin position="24"/>
        <end position="45"/>
    </location>
</feature>
<feature type="region of interest" description="Disordered" evidence="1">
    <location>
        <begin position="59"/>
        <end position="83"/>
    </location>
</feature>
<keyword evidence="3" id="KW-1185">Reference proteome</keyword>
<feature type="region of interest" description="Disordered" evidence="1">
    <location>
        <begin position="23"/>
        <end position="45"/>
    </location>
</feature>
<evidence type="ECO:0000313" key="2">
    <source>
        <dbReference type="EMBL" id="KAF4462609.1"/>
    </source>
</evidence>
<dbReference type="Proteomes" id="UP000554235">
    <property type="component" value="Unassembled WGS sequence"/>
</dbReference>
<sequence length="320" mass="36253">MATVPRYVRPESGQVNGYVKFNWPSRQPSRRPSTVIAPSSNDGVEEITTNSTQLANTIASSPTTATTPPISPQESSAQLISTGDPRMLPPQYGLQAKIDRIDRRLFEFYMSDADADADADARHRNTKNWCPRRSVLSNTNLWLRDLAPMHKNEGILYAIQSLAGVYIYDYLPDERIQQRINKRYTITDEYFSKLLVAPKSREVGGGDKVITMAVLLSMQDIILTERRLKKPYKPRWLEGFKQGEYFLQTTDPGGRFWKDSNVQYSDLRISQSIIVGRAVILAQPMMELPSPATLNPEVEASRFGWLLYGTEKDMFEIHGG</sequence>
<evidence type="ECO:0000313" key="3">
    <source>
        <dbReference type="Proteomes" id="UP000554235"/>
    </source>
</evidence>
<name>A0A8H4L7K3_9HYPO</name>
<feature type="non-terminal residue" evidence="2">
    <location>
        <position position="1"/>
    </location>
</feature>
<dbReference type="EMBL" id="JAADYS010001503">
    <property type="protein sequence ID" value="KAF4462609.1"/>
    <property type="molecule type" value="Genomic_DNA"/>
</dbReference>
<comment type="caution">
    <text evidence="2">The sequence shown here is derived from an EMBL/GenBank/DDBJ whole genome shotgun (WGS) entry which is preliminary data.</text>
</comment>
<accession>A0A8H4L7K3</accession>
<dbReference type="AlphaFoldDB" id="A0A8H4L7K3"/>
<protein>
    <submittedName>
        <fullName evidence="2">Uncharacterized protein</fullName>
    </submittedName>
</protein>
<evidence type="ECO:0000256" key="1">
    <source>
        <dbReference type="SAM" id="MobiDB-lite"/>
    </source>
</evidence>
<proteinExistence type="predicted"/>
<reference evidence="2 3" key="1">
    <citation type="submission" date="2020-01" db="EMBL/GenBank/DDBJ databases">
        <title>Identification and distribution of gene clusters putatively required for synthesis of sphingolipid metabolism inhibitors in phylogenetically diverse species of the filamentous fungus Fusarium.</title>
        <authorList>
            <person name="Kim H.-S."/>
            <person name="Busman M."/>
            <person name="Brown D.W."/>
            <person name="Divon H."/>
            <person name="Uhlig S."/>
            <person name="Proctor R.H."/>
        </authorList>
    </citation>
    <scope>NUCLEOTIDE SEQUENCE [LARGE SCALE GENOMIC DNA]</scope>
    <source>
        <strain evidence="2 3">NRRL 20459</strain>
    </source>
</reference>